<accession>A0AAV6YWG9</accession>
<name>A0AAV6YWG9_ENGPU</name>
<keyword evidence="2" id="KW-1185">Reference proteome</keyword>
<sequence length="58" mass="6394">MALIYKGCPVGGAMRFSKDIAHVEETQSRLVVEVLQQEEVSRMDCGGRVEGTQSRLVV</sequence>
<comment type="caution">
    <text evidence="1">The sequence shown here is derived from an EMBL/GenBank/DDBJ whole genome shotgun (WGS) entry which is preliminary data.</text>
</comment>
<evidence type="ECO:0000313" key="1">
    <source>
        <dbReference type="EMBL" id="KAG8539534.1"/>
    </source>
</evidence>
<dbReference type="Proteomes" id="UP000824782">
    <property type="component" value="Unassembled WGS sequence"/>
</dbReference>
<proteinExistence type="predicted"/>
<organism evidence="1 2">
    <name type="scientific">Engystomops pustulosus</name>
    <name type="common">Tungara frog</name>
    <name type="synonym">Physalaemus pustulosus</name>
    <dbReference type="NCBI Taxonomy" id="76066"/>
    <lineage>
        <taxon>Eukaryota</taxon>
        <taxon>Metazoa</taxon>
        <taxon>Chordata</taxon>
        <taxon>Craniata</taxon>
        <taxon>Vertebrata</taxon>
        <taxon>Euteleostomi</taxon>
        <taxon>Amphibia</taxon>
        <taxon>Batrachia</taxon>
        <taxon>Anura</taxon>
        <taxon>Neobatrachia</taxon>
        <taxon>Hyloidea</taxon>
        <taxon>Leptodactylidae</taxon>
        <taxon>Leiuperinae</taxon>
        <taxon>Engystomops</taxon>
    </lineage>
</organism>
<reference evidence="1" key="1">
    <citation type="thesis" date="2020" institute="ProQuest LLC" country="789 East Eisenhower Parkway, Ann Arbor, MI, USA">
        <title>Comparative Genomics and Chromosome Evolution.</title>
        <authorList>
            <person name="Mudd A.B."/>
        </authorList>
    </citation>
    <scope>NUCLEOTIDE SEQUENCE</scope>
    <source>
        <strain evidence="1">237g6f4</strain>
        <tissue evidence="1">Blood</tissue>
    </source>
</reference>
<gene>
    <name evidence="1" type="ORF">GDO81_020776</name>
</gene>
<protein>
    <submittedName>
        <fullName evidence="1">Uncharacterized protein</fullName>
    </submittedName>
</protein>
<evidence type="ECO:0000313" key="2">
    <source>
        <dbReference type="Proteomes" id="UP000824782"/>
    </source>
</evidence>
<dbReference type="EMBL" id="WNYA01014297">
    <property type="protein sequence ID" value="KAG8539533.1"/>
    <property type="molecule type" value="Genomic_DNA"/>
</dbReference>
<dbReference type="EMBL" id="WNYA01014297">
    <property type="protein sequence ID" value="KAG8539534.1"/>
    <property type="molecule type" value="Genomic_DNA"/>
</dbReference>
<dbReference type="AlphaFoldDB" id="A0AAV6YWG9"/>